<reference evidence="1" key="1">
    <citation type="submission" date="2020-02" db="EMBL/GenBank/DDBJ databases">
        <authorList>
            <person name="Meier V. D."/>
        </authorList>
    </citation>
    <scope>NUCLEOTIDE SEQUENCE</scope>
    <source>
        <strain evidence="1">AVDCRST_MAG34</strain>
    </source>
</reference>
<name>A0A6J4MSE3_9ACTN</name>
<protein>
    <submittedName>
        <fullName evidence="1">Uncharacterized protein</fullName>
    </submittedName>
</protein>
<dbReference type="AlphaFoldDB" id="A0A6J4MSE3"/>
<accession>A0A6J4MSE3</accession>
<proteinExistence type="predicted"/>
<evidence type="ECO:0000313" key="1">
    <source>
        <dbReference type="EMBL" id="CAA9367460.1"/>
    </source>
</evidence>
<dbReference type="EMBL" id="CADCUI010000087">
    <property type="protein sequence ID" value="CAA9367460.1"/>
    <property type="molecule type" value="Genomic_DNA"/>
</dbReference>
<gene>
    <name evidence="1" type="ORF">AVDCRST_MAG34-3120</name>
</gene>
<sequence>MDPRLRAAVDASIGWYEDMCALHGVPTRITAGLWSALAAPPPLHSEVVVVEPTVTLAQVKGALGGRTPAGVKDSFALIDFAAAGMPLLFTADWLHRPGARTPTTWPGGWRVVDSLAQLDQWTGHHDTRGVLLPGILAQGHVKVLARYAGDDMVAGAVTRLGSGIVDISNWWQSRDAPLDWEELVSAVSCLWPERAQVGYARDGMRDAALRAGFSVVGPLRVFANAV</sequence>
<organism evidence="1">
    <name type="scientific">uncultured Nocardioidaceae bacterium</name>
    <dbReference type="NCBI Taxonomy" id="253824"/>
    <lineage>
        <taxon>Bacteria</taxon>
        <taxon>Bacillati</taxon>
        <taxon>Actinomycetota</taxon>
        <taxon>Actinomycetes</taxon>
        <taxon>Propionibacteriales</taxon>
        <taxon>Nocardioidaceae</taxon>
        <taxon>environmental samples</taxon>
    </lineage>
</organism>